<dbReference type="PRINTS" id="PR00364">
    <property type="entry name" value="DISEASERSIST"/>
</dbReference>
<dbReference type="PANTHER" id="PTHR33463:SF204">
    <property type="entry name" value="NB-ARC DOMAIN-CONTAINING PROTEIN"/>
    <property type="match status" value="1"/>
</dbReference>
<dbReference type="GO" id="GO:0043531">
    <property type="term" value="F:ADP binding"/>
    <property type="evidence" value="ECO:0007669"/>
    <property type="project" value="InterPro"/>
</dbReference>
<accession>A0AAN8VQ11</accession>
<name>A0AAN8VQ11_9MAGN</name>
<dbReference type="FunFam" id="3.40.50.300:FF:001091">
    <property type="entry name" value="Probable disease resistance protein At1g61300"/>
    <property type="match status" value="1"/>
</dbReference>
<dbReference type="GO" id="GO:0006952">
    <property type="term" value="P:defense response"/>
    <property type="evidence" value="ECO:0007669"/>
    <property type="project" value="UniProtKB-KW"/>
</dbReference>
<dbReference type="AlphaFoldDB" id="A0AAN8VQ11"/>
<protein>
    <submittedName>
        <fullName evidence="3">NB-ARC</fullName>
    </submittedName>
</protein>
<dbReference type="Pfam" id="PF00931">
    <property type="entry name" value="NB-ARC"/>
    <property type="match status" value="1"/>
</dbReference>
<evidence type="ECO:0000313" key="4">
    <source>
        <dbReference type="Proteomes" id="UP001370490"/>
    </source>
</evidence>
<reference evidence="3 4" key="1">
    <citation type="submission" date="2023-12" db="EMBL/GenBank/DDBJ databases">
        <title>A high-quality genome assembly for Dillenia turbinata (Dilleniales).</title>
        <authorList>
            <person name="Chanderbali A."/>
        </authorList>
    </citation>
    <scope>NUCLEOTIDE SEQUENCE [LARGE SCALE GENOMIC DNA]</scope>
    <source>
        <strain evidence="3">LSX21</strain>
        <tissue evidence="3">Leaf</tissue>
    </source>
</reference>
<evidence type="ECO:0000256" key="1">
    <source>
        <dbReference type="ARBA" id="ARBA00022821"/>
    </source>
</evidence>
<sequence>MKMNNVDKLQTKGEKFTEDNVSCTAPPPPYSAIFSGDTVPLGSRDSIMEEILEVLKKDDVKVLGLYGMGGVGKTTLVQEVVKRAEAVNLFDVILMAVVSQVPSMRKIQDELASKLGLSLGDDKESDSIRAGRLHEKLEKIGKVLVILDDLWKHLDLQAVGIPSPNKHKGCKIVITTREKDV</sequence>
<dbReference type="InterPro" id="IPR050905">
    <property type="entry name" value="Plant_NBS-LRR"/>
</dbReference>
<dbReference type="EMBL" id="JBAMMX010000009">
    <property type="protein sequence ID" value="KAK6933592.1"/>
    <property type="molecule type" value="Genomic_DNA"/>
</dbReference>
<evidence type="ECO:0000259" key="2">
    <source>
        <dbReference type="Pfam" id="PF00931"/>
    </source>
</evidence>
<dbReference type="Proteomes" id="UP001370490">
    <property type="component" value="Unassembled WGS sequence"/>
</dbReference>
<dbReference type="Gene3D" id="3.40.50.300">
    <property type="entry name" value="P-loop containing nucleotide triphosphate hydrolases"/>
    <property type="match status" value="1"/>
</dbReference>
<keyword evidence="4" id="KW-1185">Reference proteome</keyword>
<dbReference type="SUPFAM" id="SSF52540">
    <property type="entry name" value="P-loop containing nucleoside triphosphate hydrolases"/>
    <property type="match status" value="1"/>
</dbReference>
<keyword evidence="1" id="KW-0611">Plant defense</keyword>
<dbReference type="InterPro" id="IPR002182">
    <property type="entry name" value="NB-ARC"/>
</dbReference>
<gene>
    <name evidence="3" type="ORF">RJ641_036486</name>
</gene>
<feature type="domain" description="NB-ARC" evidence="2">
    <location>
        <begin position="46"/>
        <end position="181"/>
    </location>
</feature>
<proteinExistence type="predicted"/>
<dbReference type="PANTHER" id="PTHR33463">
    <property type="entry name" value="NB-ARC DOMAIN-CONTAINING PROTEIN-RELATED"/>
    <property type="match status" value="1"/>
</dbReference>
<dbReference type="InterPro" id="IPR027417">
    <property type="entry name" value="P-loop_NTPase"/>
</dbReference>
<comment type="caution">
    <text evidence="3">The sequence shown here is derived from an EMBL/GenBank/DDBJ whole genome shotgun (WGS) entry which is preliminary data.</text>
</comment>
<evidence type="ECO:0000313" key="3">
    <source>
        <dbReference type="EMBL" id="KAK6933592.1"/>
    </source>
</evidence>
<organism evidence="3 4">
    <name type="scientific">Dillenia turbinata</name>
    <dbReference type="NCBI Taxonomy" id="194707"/>
    <lineage>
        <taxon>Eukaryota</taxon>
        <taxon>Viridiplantae</taxon>
        <taxon>Streptophyta</taxon>
        <taxon>Embryophyta</taxon>
        <taxon>Tracheophyta</taxon>
        <taxon>Spermatophyta</taxon>
        <taxon>Magnoliopsida</taxon>
        <taxon>eudicotyledons</taxon>
        <taxon>Gunneridae</taxon>
        <taxon>Pentapetalae</taxon>
        <taxon>Dilleniales</taxon>
        <taxon>Dilleniaceae</taxon>
        <taxon>Dillenia</taxon>
    </lineage>
</organism>